<evidence type="ECO:0000259" key="10">
    <source>
        <dbReference type="PROSITE" id="PS50003"/>
    </source>
</evidence>
<dbReference type="InterPro" id="IPR037851">
    <property type="entry name" value="PH2_ADAP"/>
</dbReference>
<dbReference type="InterPro" id="IPR037278">
    <property type="entry name" value="ARFGAP/RecO"/>
</dbReference>
<dbReference type="InterPro" id="IPR052589">
    <property type="entry name" value="Arf-GAP_dual-PH_domain"/>
</dbReference>
<name>A0A6P8SU50_GEOSA</name>
<dbReference type="SMART" id="SM00105">
    <property type="entry name" value="ArfGap"/>
    <property type="match status" value="1"/>
</dbReference>
<accession>A0A6P8SU50</accession>
<keyword evidence="4" id="KW-0479">Metal-binding</keyword>
<dbReference type="Gene3D" id="2.30.29.30">
    <property type="entry name" value="Pleckstrin-homology domain (PH domain)/Phosphotyrosine-binding domain (PTB)"/>
    <property type="match status" value="2"/>
</dbReference>
<dbReference type="PRINTS" id="PR00405">
    <property type="entry name" value="REVINTRACTNG"/>
</dbReference>
<dbReference type="GO" id="GO:0005886">
    <property type="term" value="C:plasma membrane"/>
    <property type="evidence" value="ECO:0007669"/>
    <property type="project" value="TreeGrafter"/>
</dbReference>
<dbReference type="InParanoid" id="A0A6P8SU50"/>
<evidence type="ECO:0000256" key="9">
    <source>
        <dbReference type="SAM" id="MobiDB-lite"/>
    </source>
</evidence>
<evidence type="ECO:0000256" key="1">
    <source>
        <dbReference type="ARBA" id="ARBA00004496"/>
    </source>
</evidence>
<dbReference type="PANTHER" id="PTHR46021:SF6">
    <property type="entry name" value="ARF-GAP WITH DUAL PH DOMAIN-CONTAINING PROTEIN 2"/>
    <property type="match status" value="1"/>
</dbReference>
<reference evidence="13" key="1">
    <citation type="submission" date="2025-08" db="UniProtKB">
        <authorList>
            <consortium name="RefSeq"/>
        </authorList>
    </citation>
    <scope>IDENTIFICATION</scope>
</reference>
<protein>
    <submittedName>
        <fullName evidence="13">Arf-GAP with dual PH domain-containing protein 2 isoform X1</fullName>
    </submittedName>
</protein>
<evidence type="ECO:0000256" key="3">
    <source>
        <dbReference type="ARBA" id="ARBA00022490"/>
    </source>
</evidence>
<dbReference type="InterPro" id="IPR011993">
    <property type="entry name" value="PH-like_dom_sf"/>
</dbReference>
<comment type="subcellular location">
    <subcellularLocation>
        <location evidence="1">Cytoplasm</location>
    </subcellularLocation>
</comment>
<keyword evidence="12" id="KW-1185">Reference proteome</keyword>
<dbReference type="OrthoDB" id="73919at2759"/>
<dbReference type="GO" id="GO:0005547">
    <property type="term" value="F:phosphatidylinositol-3,4,5-trisphosphate binding"/>
    <property type="evidence" value="ECO:0007669"/>
    <property type="project" value="TreeGrafter"/>
</dbReference>
<sequence>MRCHFGKPSSASPSPASLGAEALRDGGREGSAMADRDGNRRELLELLKMPGNTRCADCGAPDPDWASYKLGIFVCLNCSGIHRNLPEISKIKSIRLDFWDDDLVKYMRAHGNLGARAKYEAVVPLYYYRPQAVDCMVLKEQWIRAKYERQEFTADQTDECKDSAGNKEGFLWKRGKDKAQFLLRRFVLSEREGVLKYFTKEDIKGPKAIMPLKVLNAMFQAEKIGNPNGLQITYIKGILSRNVFVYHERGKEIVDWFNAIRAARLHYLKTEFPNAAAAELIPRITRNYLKEGYMEKTGPKQREAFRKRWFTLDLQERKLLYYKDPMDAYEQGAVFIGNKDHGYQVKEGLPREIKGKKWKAGVTIVTPGRQFLFTCENEKDQRAWMEALNEVISRTMMPQDYAAEASFRRQS</sequence>
<evidence type="ECO:0000313" key="13">
    <source>
        <dbReference type="RefSeq" id="XP_033818151.1"/>
    </source>
</evidence>
<evidence type="ECO:0000256" key="8">
    <source>
        <dbReference type="PROSITE-ProRule" id="PRU00288"/>
    </source>
</evidence>
<dbReference type="RefSeq" id="XP_033818151.1">
    <property type="nucleotide sequence ID" value="XM_033962260.1"/>
</dbReference>
<feature type="domain" description="PH" evidence="10">
    <location>
        <begin position="287"/>
        <end position="393"/>
    </location>
</feature>
<dbReference type="GO" id="GO:0005096">
    <property type="term" value="F:GTPase activator activity"/>
    <property type="evidence" value="ECO:0007669"/>
    <property type="project" value="UniProtKB-KW"/>
</dbReference>
<dbReference type="SUPFAM" id="SSF50729">
    <property type="entry name" value="PH domain-like"/>
    <property type="match status" value="2"/>
</dbReference>
<dbReference type="GO" id="GO:0005737">
    <property type="term" value="C:cytoplasm"/>
    <property type="evidence" value="ECO:0007669"/>
    <property type="project" value="UniProtKB-SubCell"/>
</dbReference>
<evidence type="ECO:0000256" key="7">
    <source>
        <dbReference type="ARBA" id="ARBA00022833"/>
    </source>
</evidence>
<evidence type="ECO:0000256" key="6">
    <source>
        <dbReference type="ARBA" id="ARBA00022771"/>
    </source>
</evidence>
<dbReference type="FunFam" id="2.30.29.30:FF:000080">
    <property type="entry name" value="Arf-GAP with dual PH domain-containing protein 1"/>
    <property type="match status" value="1"/>
</dbReference>
<evidence type="ECO:0000256" key="2">
    <source>
        <dbReference type="ARBA" id="ARBA00022468"/>
    </source>
</evidence>
<dbReference type="CDD" id="cd13252">
    <property type="entry name" value="PH1_ADAP"/>
    <property type="match status" value="1"/>
</dbReference>
<keyword evidence="7" id="KW-0862">Zinc</keyword>
<dbReference type="SMART" id="SM00233">
    <property type="entry name" value="PH"/>
    <property type="match status" value="2"/>
</dbReference>
<dbReference type="PANTHER" id="PTHR46021">
    <property type="entry name" value="ARF-GAP WITH DUAL PH DOMAIN-CONTAINING PROTEIN 1-LIKE PROTEIN"/>
    <property type="match status" value="1"/>
</dbReference>
<keyword evidence="3" id="KW-0963">Cytoplasm</keyword>
<dbReference type="GO" id="GO:1902936">
    <property type="term" value="F:phosphatidylinositol bisphosphate binding"/>
    <property type="evidence" value="ECO:0007669"/>
    <property type="project" value="InterPro"/>
</dbReference>
<dbReference type="CDD" id="cd01251">
    <property type="entry name" value="PH2_ADAP"/>
    <property type="match status" value="1"/>
</dbReference>
<organism evidence="12 13">
    <name type="scientific">Geotrypetes seraphini</name>
    <name type="common">Gaboon caecilian</name>
    <name type="synonym">Caecilia seraphini</name>
    <dbReference type="NCBI Taxonomy" id="260995"/>
    <lineage>
        <taxon>Eukaryota</taxon>
        <taxon>Metazoa</taxon>
        <taxon>Chordata</taxon>
        <taxon>Craniata</taxon>
        <taxon>Vertebrata</taxon>
        <taxon>Euteleostomi</taxon>
        <taxon>Amphibia</taxon>
        <taxon>Gymnophiona</taxon>
        <taxon>Geotrypetes</taxon>
    </lineage>
</organism>
<feature type="compositionally biased region" description="Low complexity" evidence="9">
    <location>
        <begin position="8"/>
        <end position="17"/>
    </location>
</feature>
<dbReference type="PROSITE" id="PS50115">
    <property type="entry name" value="ARFGAP"/>
    <property type="match status" value="1"/>
</dbReference>
<dbReference type="FunCoup" id="A0A6P8SU50">
    <property type="interactions" value="864"/>
</dbReference>
<dbReference type="InterPro" id="IPR001849">
    <property type="entry name" value="PH_domain"/>
</dbReference>
<dbReference type="Gene3D" id="1.10.220.150">
    <property type="entry name" value="Arf GTPase activating protein"/>
    <property type="match status" value="1"/>
</dbReference>
<dbReference type="PROSITE" id="PS50003">
    <property type="entry name" value="PH_DOMAIN"/>
    <property type="match status" value="1"/>
</dbReference>
<evidence type="ECO:0000256" key="5">
    <source>
        <dbReference type="ARBA" id="ARBA00022737"/>
    </source>
</evidence>
<keyword evidence="6 8" id="KW-0863">Zinc-finger</keyword>
<dbReference type="InterPro" id="IPR001164">
    <property type="entry name" value="ArfGAP_dom"/>
</dbReference>
<keyword evidence="2" id="KW-0343">GTPase activation</keyword>
<gene>
    <name evidence="13" type="primary">ADAP2</name>
</gene>
<dbReference type="GeneID" id="117368523"/>
<evidence type="ECO:0000256" key="4">
    <source>
        <dbReference type="ARBA" id="ARBA00022723"/>
    </source>
</evidence>
<dbReference type="InterPro" id="IPR038508">
    <property type="entry name" value="ArfGAP_dom_sf"/>
</dbReference>
<dbReference type="Pfam" id="PF00169">
    <property type="entry name" value="PH"/>
    <property type="match status" value="1"/>
</dbReference>
<dbReference type="Pfam" id="PF01412">
    <property type="entry name" value="ArfGap"/>
    <property type="match status" value="1"/>
</dbReference>
<dbReference type="CTD" id="55803"/>
<feature type="compositionally biased region" description="Basic and acidic residues" evidence="9">
    <location>
        <begin position="22"/>
        <end position="35"/>
    </location>
</feature>
<feature type="domain" description="Arf-GAP" evidence="11">
    <location>
        <begin position="40"/>
        <end position="160"/>
    </location>
</feature>
<dbReference type="AlphaFoldDB" id="A0A6P8SU50"/>
<dbReference type="GO" id="GO:0008270">
    <property type="term" value="F:zinc ion binding"/>
    <property type="evidence" value="ECO:0007669"/>
    <property type="project" value="UniProtKB-KW"/>
</dbReference>
<dbReference type="FunFam" id="2.30.29.30:FF:000099">
    <property type="entry name" value="Arf-GAP with dual PH domain-containing protein 1"/>
    <property type="match status" value="1"/>
</dbReference>
<dbReference type="GO" id="GO:0007507">
    <property type="term" value="P:heart development"/>
    <property type="evidence" value="ECO:0007669"/>
    <property type="project" value="TreeGrafter"/>
</dbReference>
<dbReference type="SUPFAM" id="SSF57863">
    <property type="entry name" value="ArfGap/RecO-like zinc finger"/>
    <property type="match status" value="1"/>
</dbReference>
<feature type="region of interest" description="Disordered" evidence="9">
    <location>
        <begin position="1"/>
        <end position="35"/>
    </location>
</feature>
<dbReference type="KEGG" id="gsh:117368523"/>
<dbReference type="Proteomes" id="UP000515159">
    <property type="component" value="Chromosome 10"/>
</dbReference>
<dbReference type="InterPro" id="IPR037849">
    <property type="entry name" value="PH1_ADAP"/>
</dbReference>
<evidence type="ECO:0000313" key="12">
    <source>
        <dbReference type="Proteomes" id="UP000515159"/>
    </source>
</evidence>
<evidence type="ECO:0000259" key="11">
    <source>
        <dbReference type="PROSITE" id="PS50115"/>
    </source>
</evidence>
<proteinExistence type="predicted"/>
<keyword evidence="5" id="KW-0677">Repeat</keyword>
<dbReference type="FunFam" id="1.10.220.150:FF:000011">
    <property type="entry name" value="Arf-GAP with dual PH domain-containing protein 1"/>
    <property type="match status" value="1"/>
</dbReference>